<keyword evidence="2" id="KW-1185">Reference proteome</keyword>
<evidence type="ECO:0000313" key="2">
    <source>
        <dbReference type="Proteomes" id="UP000515369"/>
    </source>
</evidence>
<reference evidence="1 2" key="1">
    <citation type="submission" date="2020-07" db="EMBL/GenBank/DDBJ databases">
        <title>Spirosoma foliorum sp. nov., isolated from the leaves on the Nejang mountain Korea, Republic of.</title>
        <authorList>
            <person name="Ho H."/>
            <person name="Lee Y.-J."/>
            <person name="Nurcahyanto D.-A."/>
            <person name="Kim S.-G."/>
        </authorList>
    </citation>
    <scope>NUCLEOTIDE SEQUENCE [LARGE SCALE GENOMIC DNA]</scope>
    <source>
        <strain evidence="1 2">PL0136</strain>
    </source>
</reference>
<accession>A0A7G5GS51</accession>
<protein>
    <submittedName>
        <fullName evidence="1">Uncharacterized protein</fullName>
    </submittedName>
</protein>
<dbReference type="Proteomes" id="UP000515369">
    <property type="component" value="Chromosome"/>
</dbReference>
<evidence type="ECO:0000313" key="1">
    <source>
        <dbReference type="EMBL" id="QMW01693.1"/>
    </source>
</evidence>
<name>A0A7G5GS51_9BACT</name>
<gene>
    <name evidence="1" type="ORF">H3H32_27640</name>
</gene>
<organism evidence="1 2">
    <name type="scientific">Spirosoma foliorum</name>
    <dbReference type="NCBI Taxonomy" id="2710596"/>
    <lineage>
        <taxon>Bacteria</taxon>
        <taxon>Pseudomonadati</taxon>
        <taxon>Bacteroidota</taxon>
        <taxon>Cytophagia</taxon>
        <taxon>Cytophagales</taxon>
        <taxon>Cytophagaceae</taxon>
        <taxon>Spirosoma</taxon>
    </lineage>
</organism>
<dbReference type="AlphaFoldDB" id="A0A7G5GS51"/>
<dbReference type="EMBL" id="CP059732">
    <property type="protein sequence ID" value="QMW01693.1"/>
    <property type="molecule type" value="Genomic_DNA"/>
</dbReference>
<sequence>MNQGFKLRFDQMRDSNPTDPEAGLKPVDQEFYQTSGHTRNLCFIWPDGRRMFLNYAYLLAGEFEPDSDKNSIKLSFSSHTVLLQGFSLDALFMALLDHLPRLIVAIDPRYVLKDDAKEAVVIEITVEQKEA</sequence>
<dbReference type="RefSeq" id="WP_182458972.1">
    <property type="nucleotide sequence ID" value="NZ_CP059732.1"/>
</dbReference>
<dbReference type="KEGG" id="sfol:H3H32_27640"/>
<proteinExistence type="predicted"/>